<name>A0A3M3WTK6_PSEA0</name>
<evidence type="ECO:0000313" key="3">
    <source>
        <dbReference type="Proteomes" id="UP000275613"/>
    </source>
</evidence>
<dbReference type="Proteomes" id="UP000275613">
    <property type="component" value="Unassembled WGS sequence"/>
</dbReference>
<evidence type="ECO:0000259" key="1">
    <source>
        <dbReference type="Pfam" id="PF04865"/>
    </source>
</evidence>
<organism evidence="2 3">
    <name type="scientific">Pseudomonas amygdali pv. eriobotryae</name>
    <dbReference type="NCBI Taxonomy" id="129137"/>
    <lineage>
        <taxon>Bacteria</taxon>
        <taxon>Pseudomonadati</taxon>
        <taxon>Pseudomonadota</taxon>
        <taxon>Gammaproteobacteria</taxon>
        <taxon>Pseudomonadales</taxon>
        <taxon>Pseudomonadaceae</taxon>
        <taxon>Pseudomonas</taxon>
        <taxon>Pseudomonas amygdali</taxon>
    </lineage>
</organism>
<protein>
    <recommendedName>
        <fullName evidence="1">Baseplate protein J-like barrel domain-containing protein</fullName>
    </recommendedName>
</protein>
<dbReference type="EMBL" id="RBPV01000171">
    <property type="protein sequence ID" value="RMO61069.1"/>
    <property type="molecule type" value="Genomic_DNA"/>
</dbReference>
<evidence type="ECO:0000313" key="2">
    <source>
        <dbReference type="EMBL" id="RMO61069.1"/>
    </source>
</evidence>
<comment type="caution">
    <text evidence="2">The sequence shown here is derived from an EMBL/GenBank/DDBJ whole genome shotgun (WGS) entry which is preliminary data.</text>
</comment>
<feature type="domain" description="Baseplate protein J-like barrel" evidence="1">
    <location>
        <begin position="111"/>
        <end position="196"/>
    </location>
</feature>
<dbReference type="Pfam" id="PF04865">
    <property type="entry name" value="Baseplate_J"/>
    <property type="match status" value="1"/>
</dbReference>
<gene>
    <name evidence="2" type="ORF">ALQ39_05730</name>
</gene>
<reference evidence="2 3" key="1">
    <citation type="submission" date="2018-08" db="EMBL/GenBank/DDBJ databases">
        <title>Recombination of ecologically and evolutionarily significant loci maintains genetic cohesion in the Pseudomonas syringae species complex.</title>
        <authorList>
            <person name="Dillon M."/>
            <person name="Thakur S."/>
            <person name="Almeida R.N.D."/>
            <person name="Weir B.S."/>
            <person name="Guttman D.S."/>
        </authorList>
    </citation>
    <scope>NUCLEOTIDE SEQUENCE [LARGE SCALE GENOMIC DNA]</scope>
    <source>
        <strain evidence="2 3">ICMP 4316</strain>
    </source>
</reference>
<proteinExistence type="predicted"/>
<dbReference type="AlphaFoldDB" id="A0A3M3WTK6"/>
<accession>A0A3M3WTK6</accession>
<sequence>MRPAGDHLVTVDFKKALSDSGVPTTDAQLKQAWEKLAVEQGSTLSNTSAYSPFWRIITALVTKPVLWLLEFVSGTVLPNFFVKTAGAQWLDMLAWAVNIERKAATVAIGELLFTRANTGGELEVPIGTVVQSPTLNGHIYQLVTTEPRSFEEGQSQLVVPVKAVGAGSGYNLAPGYYAVLPQSVPGVVQVVNNTDWLQTPGADPEHDDQLRLRVRNQFSAVNQWHTDAVYRAIITGFPGVAADGVYFEHGAPRGPGSANAFVLFDAGVPADTFLEQINTHIRDGGNHGHGDDLLAMAMPETLHAISLRVWPVANLTVLQLQTLQAEIGLFIRAAFRESTQSDYAPTRTFPQSRFSFSRLTEELHAQFPNISSLRFANSDIVSALNIPRISTLAVVLQ</sequence>
<dbReference type="InterPro" id="IPR006949">
    <property type="entry name" value="Barrel_Baseplate_J-like"/>
</dbReference>